<evidence type="ECO:0000256" key="3">
    <source>
        <dbReference type="ARBA" id="ARBA00022574"/>
    </source>
</evidence>
<dbReference type="InterPro" id="IPR002130">
    <property type="entry name" value="Cyclophilin-type_PPIase_dom"/>
</dbReference>
<evidence type="ECO:0000256" key="5">
    <source>
        <dbReference type="ARBA" id="ARBA00023110"/>
    </source>
</evidence>
<name>A0A6S6TNN3_9BACT</name>
<dbReference type="SUPFAM" id="SSF50891">
    <property type="entry name" value="Cyclophilin-like"/>
    <property type="match status" value="1"/>
</dbReference>
<dbReference type="PANTHER" id="PTHR45625:SF4">
    <property type="entry name" value="PEPTIDYLPROLYL ISOMERASE DOMAIN AND WD REPEAT-CONTAINING PROTEIN 1"/>
    <property type="match status" value="1"/>
</dbReference>
<reference evidence="9" key="1">
    <citation type="submission" date="2020-01" db="EMBL/GenBank/DDBJ databases">
        <authorList>
            <person name="Meier V. D."/>
            <person name="Meier V D."/>
        </authorList>
    </citation>
    <scope>NUCLEOTIDE SEQUENCE</scope>
    <source>
        <strain evidence="9">HLG_WM_MAG_02</strain>
    </source>
</reference>
<comment type="catalytic activity">
    <reaction evidence="1 7">
        <text>[protein]-peptidylproline (omega=180) = [protein]-peptidylproline (omega=0)</text>
        <dbReference type="Rhea" id="RHEA:16237"/>
        <dbReference type="Rhea" id="RHEA-COMP:10747"/>
        <dbReference type="Rhea" id="RHEA-COMP:10748"/>
        <dbReference type="ChEBI" id="CHEBI:83833"/>
        <dbReference type="ChEBI" id="CHEBI:83834"/>
        <dbReference type="EC" id="5.2.1.8"/>
    </reaction>
</comment>
<dbReference type="PROSITE" id="PS50072">
    <property type="entry name" value="CSA_PPIASE_2"/>
    <property type="match status" value="1"/>
</dbReference>
<dbReference type="GO" id="GO:0006457">
    <property type="term" value="P:protein folding"/>
    <property type="evidence" value="ECO:0007669"/>
    <property type="project" value="InterPro"/>
</dbReference>
<evidence type="ECO:0000256" key="1">
    <source>
        <dbReference type="ARBA" id="ARBA00000971"/>
    </source>
</evidence>
<dbReference type="AlphaFoldDB" id="A0A6S6TNN3"/>
<comment type="function">
    <text evidence="7">PPIases accelerate the folding of proteins. It catalyzes the cis-trans isomerization of proline imidic peptide bonds in oligopeptides.</text>
</comment>
<comment type="similarity">
    <text evidence="2 7">Belongs to the cyclophilin-type PPIase family.</text>
</comment>
<protein>
    <recommendedName>
        <fullName evidence="7">Peptidyl-prolyl cis-trans isomerase</fullName>
        <shortName evidence="7">PPIase</shortName>
        <ecNumber evidence="7">5.2.1.8</ecNumber>
    </recommendedName>
</protein>
<evidence type="ECO:0000256" key="2">
    <source>
        <dbReference type="ARBA" id="ARBA00007365"/>
    </source>
</evidence>
<dbReference type="PANTHER" id="PTHR45625">
    <property type="entry name" value="PEPTIDYL-PROLYL CIS-TRANS ISOMERASE-RELATED"/>
    <property type="match status" value="1"/>
</dbReference>
<proteinExistence type="inferred from homology"/>
<feature type="chain" id="PRO_5028500530" description="Peptidyl-prolyl cis-trans isomerase" evidence="7">
    <location>
        <begin position="22"/>
        <end position="199"/>
    </location>
</feature>
<evidence type="ECO:0000256" key="6">
    <source>
        <dbReference type="ARBA" id="ARBA00023235"/>
    </source>
</evidence>
<accession>A0A6S6TNN3</accession>
<keyword evidence="5 7" id="KW-0697">Rotamase</keyword>
<dbReference type="FunFam" id="2.40.100.10:FF:000003">
    <property type="entry name" value="Peptidylprolyl isomerase domain and WD repeat-containing 1"/>
    <property type="match status" value="1"/>
</dbReference>
<dbReference type="PROSITE" id="PS00170">
    <property type="entry name" value="CSA_PPIASE_1"/>
    <property type="match status" value="1"/>
</dbReference>
<dbReference type="EC" id="5.2.1.8" evidence="7"/>
<dbReference type="InterPro" id="IPR044666">
    <property type="entry name" value="Cyclophilin_A-like"/>
</dbReference>
<sequence length="199" mass="21717">MKKIITGIVLTAMVFLTGCNAKDTNSTSSASTIVSAVKDDSKSKDIIVILETNQGNIELKMFPDVAPLAVENFVTHAKDGYFDGLIFHRVIKDFMIQGGDPTGTGRGGESIWKKEFVNEHKANVVFDRPFLLAMANHGPNTNGSQFFITTESTPFLNGGYTIFGEVLSGQKSVEKIENTKTGMADRPLDKQIIKKAIVK</sequence>
<dbReference type="GO" id="GO:0003755">
    <property type="term" value="F:peptidyl-prolyl cis-trans isomerase activity"/>
    <property type="evidence" value="ECO:0007669"/>
    <property type="project" value="UniProtKB-UniRule"/>
</dbReference>
<dbReference type="InterPro" id="IPR020892">
    <property type="entry name" value="Cyclophilin-type_PPIase_CS"/>
</dbReference>
<evidence type="ECO:0000256" key="4">
    <source>
        <dbReference type="ARBA" id="ARBA00022737"/>
    </source>
</evidence>
<dbReference type="EMBL" id="CACVAZ010000113">
    <property type="protein sequence ID" value="CAA6817433.1"/>
    <property type="molecule type" value="Genomic_DNA"/>
</dbReference>
<dbReference type="PROSITE" id="PS51257">
    <property type="entry name" value="PROKAR_LIPOPROTEIN"/>
    <property type="match status" value="1"/>
</dbReference>
<keyword evidence="6 7" id="KW-0413">Isomerase</keyword>
<evidence type="ECO:0000313" key="9">
    <source>
        <dbReference type="EMBL" id="CAA6817433.1"/>
    </source>
</evidence>
<evidence type="ECO:0000259" key="8">
    <source>
        <dbReference type="PROSITE" id="PS50072"/>
    </source>
</evidence>
<dbReference type="InterPro" id="IPR029000">
    <property type="entry name" value="Cyclophilin-like_dom_sf"/>
</dbReference>
<evidence type="ECO:0000256" key="7">
    <source>
        <dbReference type="RuleBase" id="RU363019"/>
    </source>
</evidence>
<dbReference type="PRINTS" id="PR00153">
    <property type="entry name" value="CSAPPISMRASE"/>
</dbReference>
<keyword evidence="7" id="KW-0732">Signal</keyword>
<organism evidence="9">
    <name type="scientific">uncultured Sulfurovum sp</name>
    <dbReference type="NCBI Taxonomy" id="269237"/>
    <lineage>
        <taxon>Bacteria</taxon>
        <taxon>Pseudomonadati</taxon>
        <taxon>Campylobacterota</taxon>
        <taxon>Epsilonproteobacteria</taxon>
        <taxon>Campylobacterales</taxon>
        <taxon>Sulfurovaceae</taxon>
        <taxon>Sulfurovum</taxon>
        <taxon>environmental samples</taxon>
    </lineage>
</organism>
<dbReference type="Pfam" id="PF00160">
    <property type="entry name" value="Pro_isomerase"/>
    <property type="match status" value="1"/>
</dbReference>
<keyword evidence="3" id="KW-0853">WD repeat</keyword>
<feature type="signal peptide" evidence="7">
    <location>
        <begin position="1"/>
        <end position="21"/>
    </location>
</feature>
<feature type="domain" description="PPIase cyclophilin-type" evidence="8">
    <location>
        <begin position="47"/>
        <end position="198"/>
    </location>
</feature>
<keyword evidence="4" id="KW-0677">Repeat</keyword>
<gene>
    <name evidence="9" type="ORF">HELGO_WM18306</name>
</gene>
<dbReference type="Gene3D" id="2.40.100.10">
    <property type="entry name" value="Cyclophilin-like"/>
    <property type="match status" value="1"/>
</dbReference>